<sequence>MAKPTINRDQLRSRLQKRLGNGYTLDANAELLIYLDYIIFMRQLSQEVYNNAITETSKTSKLVNVKESHINKAKLNLLRKFRG</sequence>
<keyword evidence="2" id="KW-1185">Reference proteome</keyword>
<accession>A0A1X2GSA8</accession>
<evidence type="ECO:0000313" key="2">
    <source>
        <dbReference type="Proteomes" id="UP000242146"/>
    </source>
</evidence>
<dbReference type="STRING" id="101127.A0A1X2GSA8"/>
<dbReference type="CDD" id="cd13732">
    <property type="entry name" value="HFD_CENP-W"/>
    <property type="match status" value="1"/>
</dbReference>
<dbReference type="Gene3D" id="1.10.20.10">
    <property type="entry name" value="Histone, subunit A"/>
    <property type="match status" value="1"/>
</dbReference>
<dbReference type="InterPro" id="IPR009072">
    <property type="entry name" value="Histone-fold"/>
</dbReference>
<dbReference type="OrthoDB" id="2543597at2759"/>
<organism evidence="1 2">
    <name type="scientific">Hesseltinella vesiculosa</name>
    <dbReference type="NCBI Taxonomy" id="101127"/>
    <lineage>
        <taxon>Eukaryota</taxon>
        <taxon>Fungi</taxon>
        <taxon>Fungi incertae sedis</taxon>
        <taxon>Mucoromycota</taxon>
        <taxon>Mucoromycotina</taxon>
        <taxon>Mucoromycetes</taxon>
        <taxon>Mucorales</taxon>
        <taxon>Cunninghamellaceae</taxon>
        <taxon>Hesseltinella</taxon>
    </lineage>
</organism>
<comment type="caution">
    <text evidence="1">The sequence shown here is derived from an EMBL/GenBank/DDBJ whole genome shotgun (WGS) entry which is preliminary data.</text>
</comment>
<evidence type="ECO:0008006" key="3">
    <source>
        <dbReference type="Google" id="ProtNLM"/>
    </source>
</evidence>
<dbReference type="AlphaFoldDB" id="A0A1X2GSA8"/>
<protein>
    <recommendedName>
        <fullName evidence="3">Transcription factor CBF/NF-Y/archaeal histone domain-containing protein</fullName>
    </recommendedName>
</protein>
<name>A0A1X2GSA8_9FUNG</name>
<dbReference type="EMBL" id="MCGT01000004">
    <property type="protein sequence ID" value="ORX60345.1"/>
    <property type="molecule type" value="Genomic_DNA"/>
</dbReference>
<reference evidence="1 2" key="1">
    <citation type="submission" date="2016-07" db="EMBL/GenBank/DDBJ databases">
        <title>Pervasive Adenine N6-methylation of Active Genes in Fungi.</title>
        <authorList>
            <consortium name="DOE Joint Genome Institute"/>
            <person name="Mondo S.J."/>
            <person name="Dannebaum R.O."/>
            <person name="Kuo R.C."/>
            <person name="Labutti K."/>
            <person name="Haridas S."/>
            <person name="Kuo A."/>
            <person name="Salamov A."/>
            <person name="Ahrendt S.R."/>
            <person name="Lipzen A."/>
            <person name="Sullivan W."/>
            <person name="Andreopoulos W.B."/>
            <person name="Clum A."/>
            <person name="Lindquist E."/>
            <person name="Daum C."/>
            <person name="Ramamoorthy G.K."/>
            <person name="Gryganskyi A."/>
            <person name="Culley D."/>
            <person name="Magnuson J.K."/>
            <person name="James T.Y."/>
            <person name="O'Malley M.A."/>
            <person name="Stajich J.E."/>
            <person name="Spatafora J.W."/>
            <person name="Visel A."/>
            <person name="Grigoriev I.V."/>
        </authorList>
    </citation>
    <scope>NUCLEOTIDE SEQUENCE [LARGE SCALE GENOMIC DNA]</scope>
    <source>
        <strain evidence="1 2">NRRL 3301</strain>
    </source>
</reference>
<proteinExistence type="predicted"/>
<evidence type="ECO:0000313" key="1">
    <source>
        <dbReference type="EMBL" id="ORX60345.1"/>
    </source>
</evidence>
<dbReference type="GO" id="GO:0046982">
    <property type="term" value="F:protein heterodimerization activity"/>
    <property type="evidence" value="ECO:0007669"/>
    <property type="project" value="InterPro"/>
</dbReference>
<dbReference type="Proteomes" id="UP000242146">
    <property type="component" value="Unassembled WGS sequence"/>
</dbReference>
<gene>
    <name evidence="1" type="ORF">DM01DRAFT_1332505</name>
</gene>